<dbReference type="EMBL" id="SPRX01000019">
    <property type="protein sequence ID" value="TIC65930.1"/>
    <property type="molecule type" value="Genomic_DNA"/>
</dbReference>
<keyword evidence="5" id="KW-0106">Calcium</keyword>
<dbReference type="GO" id="GO:0005737">
    <property type="term" value="C:cytoplasm"/>
    <property type="evidence" value="ECO:0007669"/>
    <property type="project" value="UniProtKB-SubCell"/>
</dbReference>
<comment type="subcellular location">
    <subcellularLocation>
        <location evidence="1">Cytoplasm</location>
    </subcellularLocation>
</comment>
<comment type="caution">
    <text evidence="7">The sequence shown here is derived from an EMBL/GenBank/DDBJ whole genome shotgun (WGS) entry which is preliminary data.</text>
</comment>
<evidence type="ECO:0000313" key="13">
    <source>
        <dbReference type="Proteomes" id="UP000305647"/>
    </source>
</evidence>
<dbReference type="InterPro" id="IPR002048">
    <property type="entry name" value="EF_hand_dom"/>
</dbReference>
<dbReference type="InterPro" id="IPR018247">
    <property type="entry name" value="EF_Hand_1_Ca_BS"/>
</dbReference>
<evidence type="ECO:0000256" key="4">
    <source>
        <dbReference type="ARBA" id="ARBA00022737"/>
    </source>
</evidence>
<dbReference type="GO" id="GO:0048306">
    <property type="term" value="F:calcium-dependent protein binding"/>
    <property type="evidence" value="ECO:0007669"/>
    <property type="project" value="UniProtKB-ARBA"/>
</dbReference>
<dbReference type="Proteomes" id="UP000310708">
    <property type="component" value="Unassembled WGS sequence"/>
</dbReference>
<dbReference type="PANTHER" id="PTHR46212:SF3">
    <property type="entry name" value="GH27120P"/>
    <property type="match status" value="1"/>
</dbReference>
<dbReference type="Proteomes" id="UP000310685">
    <property type="component" value="Unassembled WGS sequence"/>
</dbReference>
<evidence type="ECO:0000313" key="9">
    <source>
        <dbReference type="EMBL" id="TIC65930.1"/>
    </source>
</evidence>
<keyword evidence="3" id="KW-0479">Metal-binding</keyword>
<organism evidence="7 15">
    <name type="scientific">Wallemia mellicola</name>
    <dbReference type="NCBI Taxonomy" id="1708541"/>
    <lineage>
        <taxon>Eukaryota</taxon>
        <taxon>Fungi</taxon>
        <taxon>Dikarya</taxon>
        <taxon>Basidiomycota</taxon>
        <taxon>Wallemiomycotina</taxon>
        <taxon>Wallemiomycetes</taxon>
        <taxon>Wallemiales</taxon>
        <taxon>Wallemiaceae</taxon>
        <taxon>Wallemia</taxon>
    </lineage>
</organism>
<dbReference type="PANTHER" id="PTHR46212">
    <property type="entry name" value="PEFLIN"/>
    <property type="match status" value="1"/>
</dbReference>
<evidence type="ECO:0000256" key="2">
    <source>
        <dbReference type="ARBA" id="ARBA00022490"/>
    </source>
</evidence>
<dbReference type="Proteomes" id="UP000309601">
    <property type="component" value="Unassembled WGS sequence"/>
</dbReference>
<dbReference type="SMART" id="SM00054">
    <property type="entry name" value="EFh"/>
    <property type="match status" value="2"/>
</dbReference>
<dbReference type="InterPro" id="IPR051426">
    <property type="entry name" value="Peflin/Sorcin_CaBP"/>
</dbReference>
<evidence type="ECO:0000256" key="3">
    <source>
        <dbReference type="ARBA" id="ARBA00022723"/>
    </source>
</evidence>
<proteinExistence type="predicted"/>
<dbReference type="Pfam" id="PF13202">
    <property type="entry name" value="EF-hand_5"/>
    <property type="match status" value="1"/>
</dbReference>
<feature type="domain" description="EF-hand" evidence="6">
    <location>
        <begin position="95"/>
        <end position="130"/>
    </location>
</feature>
<sequence>MKSGAPNYPPAGGAYGASGYGSAPPHRGSYGSSYGGAAPPPPARGSYGSGASYGGTPGYGSPAGSYGAPGYAGGTTAGNTYANAGYSRPRPPTTYIDPTIRNWFETVDRNKSGQIDAQELQMALVNGDYSCLLEFVGDAYKRVMVSNKIQVDVDKTGTISIEEFAGVFKYINDWRNVFQHFDADRSGSIEGHELANALAQFGYRWAALP</sequence>
<dbReference type="Pfam" id="PF13405">
    <property type="entry name" value="EF-hand_6"/>
    <property type="match status" value="1"/>
</dbReference>
<reference evidence="12 13" key="1">
    <citation type="submission" date="2019-03" db="EMBL/GenBank/DDBJ databases">
        <title>Sequencing 25 genomes of Wallemia mellicola.</title>
        <authorList>
            <person name="Gostincar C."/>
        </authorList>
    </citation>
    <scope>NUCLEOTIDE SEQUENCE [LARGE SCALE GENOMIC DNA]</scope>
    <source>
        <strain evidence="10 14">EXF-1274</strain>
        <strain evidence="11 12">EXF-1277</strain>
        <strain evidence="7 15">EXF-6152</strain>
        <strain evidence="9 16">EXF-757</strain>
        <strain evidence="8 13">EXF-8738</strain>
    </source>
</reference>
<keyword evidence="4" id="KW-0677">Repeat</keyword>
<evidence type="ECO:0000256" key="1">
    <source>
        <dbReference type="ARBA" id="ARBA00004496"/>
    </source>
</evidence>
<evidence type="ECO:0000313" key="16">
    <source>
        <dbReference type="Proteomes" id="UP000310708"/>
    </source>
</evidence>
<dbReference type="AlphaFoldDB" id="A0A4T0TQQ1"/>
<evidence type="ECO:0000313" key="15">
    <source>
        <dbReference type="Proteomes" id="UP000310685"/>
    </source>
</evidence>
<dbReference type="EMBL" id="SPRV01000004">
    <property type="protein sequence ID" value="TIC71063.1"/>
    <property type="molecule type" value="Genomic_DNA"/>
</dbReference>
<dbReference type="Gene3D" id="1.10.238.10">
    <property type="entry name" value="EF-hand"/>
    <property type="match status" value="1"/>
</dbReference>
<evidence type="ECO:0000313" key="12">
    <source>
        <dbReference type="Proteomes" id="UP000305362"/>
    </source>
</evidence>
<dbReference type="EMBL" id="SPRC01000008">
    <property type="protein sequence ID" value="TIB81395.1"/>
    <property type="molecule type" value="Genomic_DNA"/>
</dbReference>
<dbReference type="InterPro" id="IPR011992">
    <property type="entry name" value="EF-hand-dom_pair"/>
</dbReference>
<protein>
    <recommendedName>
        <fullName evidence="6">EF-hand domain-containing protein</fullName>
    </recommendedName>
</protein>
<feature type="domain" description="EF-hand" evidence="6">
    <location>
        <begin position="169"/>
        <end position="204"/>
    </location>
</feature>
<dbReference type="Proteomes" id="UP000305647">
    <property type="component" value="Unassembled WGS sequence"/>
</dbReference>
<dbReference type="SUPFAM" id="SSF47473">
    <property type="entry name" value="EF-hand"/>
    <property type="match status" value="1"/>
</dbReference>
<dbReference type="OrthoDB" id="186625at2759"/>
<evidence type="ECO:0000313" key="14">
    <source>
        <dbReference type="Proteomes" id="UP000309601"/>
    </source>
</evidence>
<evidence type="ECO:0000256" key="5">
    <source>
        <dbReference type="ARBA" id="ARBA00022837"/>
    </source>
</evidence>
<dbReference type="EMBL" id="SPRO01000005">
    <property type="protein sequence ID" value="TIC33416.1"/>
    <property type="molecule type" value="Genomic_DNA"/>
</dbReference>
<evidence type="ECO:0000259" key="6">
    <source>
        <dbReference type="PROSITE" id="PS50222"/>
    </source>
</evidence>
<gene>
    <name evidence="9" type="ORF">E3Q01_01901</name>
    <name evidence="10" type="ORF">E3Q02_01549</name>
    <name evidence="11" type="ORF">E3Q03_00652</name>
    <name evidence="8" type="ORF">E3Q10_00783</name>
    <name evidence="7" type="ORF">E3Q22_01153</name>
</gene>
<evidence type="ECO:0000313" key="10">
    <source>
        <dbReference type="EMBL" id="TIC67374.1"/>
    </source>
</evidence>
<dbReference type="Proteomes" id="UP000305362">
    <property type="component" value="Unassembled WGS sequence"/>
</dbReference>
<dbReference type="PROSITE" id="PS00018">
    <property type="entry name" value="EF_HAND_1"/>
    <property type="match status" value="2"/>
</dbReference>
<keyword evidence="2" id="KW-0963">Cytoplasm</keyword>
<evidence type="ECO:0000313" key="11">
    <source>
        <dbReference type="EMBL" id="TIC71063.1"/>
    </source>
</evidence>
<dbReference type="GO" id="GO:0005509">
    <property type="term" value="F:calcium ion binding"/>
    <property type="evidence" value="ECO:0007669"/>
    <property type="project" value="InterPro"/>
</dbReference>
<evidence type="ECO:0000313" key="8">
    <source>
        <dbReference type="EMBL" id="TIC33416.1"/>
    </source>
</evidence>
<accession>A0A4T0TQQ1</accession>
<name>A0A4T0TQQ1_9BASI</name>
<evidence type="ECO:0000313" key="7">
    <source>
        <dbReference type="EMBL" id="TIB81395.1"/>
    </source>
</evidence>
<dbReference type="EMBL" id="SPRW01000012">
    <property type="protein sequence ID" value="TIC67374.1"/>
    <property type="molecule type" value="Genomic_DNA"/>
</dbReference>
<dbReference type="PROSITE" id="PS50222">
    <property type="entry name" value="EF_HAND_2"/>
    <property type="match status" value="2"/>
</dbReference>